<evidence type="ECO:0000259" key="2">
    <source>
        <dbReference type="Pfam" id="PF14832"/>
    </source>
</evidence>
<dbReference type="RefSeq" id="WP_068104184.1">
    <property type="nucleotide sequence ID" value="NZ_CP135915.1"/>
</dbReference>
<dbReference type="InterPro" id="IPR028116">
    <property type="entry name" value="Cis-CaaD-like"/>
</dbReference>
<evidence type="ECO:0000313" key="4">
    <source>
        <dbReference type="Proteomes" id="UP001520140"/>
    </source>
</evidence>
<feature type="region of interest" description="Disordered" evidence="1">
    <location>
        <begin position="119"/>
        <end position="143"/>
    </location>
</feature>
<dbReference type="InterPro" id="IPR014347">
    <property type="entry name" value="Tautomerase/MIF_sf"/>
</dbReference>
<comment type="caution">
    <text evidence="3">The sequence shown here is derived from an EMBL/GenBank/DDBJ whole genome shotgun (WGS) entry which is preliminary data.</text>
</comment>
<reference evidence="3 4" key="1">
    <citation type="submission" date="2020-06" db="EMBL/GenBank/DDBJ databases">
        <title>Taxonomy, biology and ecology of Rhodococcus bacteria occurring in California pistachio and other woody hosts as revealed by genome sequence analyses.</title>
        <authorList>
            <person name="Gai Y."/>
            <person name="Riely B."/>
        </authorList>
    </citation>
    <scope>NUCLEOTIDE SEQUENCE [LARGE SCALE GENOMIC DNA]</scope>
    <source>
        <strain evidence="3 4">BP-284</strain>
    </source>
</reference>
<proteinExistence type="predicted"/>
<dbReference type="SUPFAM" id="SSF55331">
    <property type="entry name" value="Tautomerase/MIF"/>
    <property type="match status" value="1"/>
</dbReference>
<gene>
    <name evidence="3" type="ORF">HQ605_13625</name>
</gene>
<protein>
    <submittedName>
        <fullName evidence="3">Tautomerase family protein</fullName>
    </submittedName>
</protein>
<dbReference type="Gene3D" id="3.30.429.10">
    <property type="entry name" value="Macrophage Migration Inhibitory Factor"/>
    <property type="match status" value="1"/>
</dbReference>
<name>A0ABS7NYB7_9NOCA</name>
<dbReference type="EMBL" id="JABUKG010000014">
    <property type="protein sequence ID" value="MBY6321862.1"/>
    <property type="molecule type" value="Genomic_DNA"/>
</dbReference>
<keyword evidence="4" id="KW-1185">Reference proteome</keyword>
<organism evidence="3 4">
    <name type="scientific">Rhodococcoides kroppenstedtii</name>
    <dbReference type="NCBI Taxonomy" id="293050"/>
    <lineage>
        <taxon>Bacteria</taxon>
        <taxon>Bacillati</taxon>
        <taxon>Actinomycetota</taxon>
        <taxon>Actinomycetes</taxon>
        <taxon>Mycobacteriales</taxon>
        <taxon>Nocardiaceae</taxon>
        <taxon>Rhodococcoides</taxon>
    </lineage>
</organism>
<dbReference type="Pfam" id="PF14832">
    <property type="entry name" value="Tautomerase_3"/>
    <property type="match status" value="1"/>
</dbReference>
<evidence type="ECO:0000256" key="1">
    <source>
        <dbReference type="SAM" id="MobiDB-lite"/>
    </source>
</evidence>
<evidence type="ECO:0000313" key="3">
    <source>
        <dbReference type="EMBL" id="MBY6321862.1"/>
    </source>
</evidence>
<dbReference type="Proteomes" id="UP001520140">
    <property type="component" value="Unassembled WGS sequence"/>
</dbReference>
<accession>A0ABS7NYB7</accession>
<feature type="domain" description="Tautomerase cis-CaaD-like" evidence="2">
    <location>
        <begin position="1"/>
        <end position="135"/>
    </location>
</feature>
<sequence>MPLWNIHAPEGLYTPEDKQGIATIVTRLYEKYGEMPRFYVSILFHDHPPENFYMGGKPAEKFVRIWMDHIALHVGAEIHGQWLAVVDTSLASYLTERGIDYEVHGDETPRTMWSINGILPPPTGSDDETRWREENTPSPLTST</sequence>